<sequence length="370" mass="39891">MEKKRSVECLLMVCMVLGVIGVFARECRADTADFKQCYGICLVTCVLTTGNTTFGCAAECLKDCILTPPPIHTLMNTHNFCKLGCATSLCTHFSTKHDPVEERTRMLTRSSPVMYLETSSRSVLSSTPVKSLVSTDEESLGLHENRAGPSNGGKSPSGPTNGCLNLEVGNVDKTSYALGFRTGDRESIGLVDPIASSLADKSPLGQSSHISDLGSGIKVVNNSQNNFVLSNSSNDEEKIGVGDQLRKSNYRGAKGRGRGRRKAALTASHHGLRTRKSSKNYVQTETGGSEWELEAEFTKVIKESISKGVIMDEGGVSNVSFTDYILDIKEILFKCKLRLSVKFVSRSSNAVADFLAKQGAVSGLVQVAWA</sequence>
<feature type="chain" id="PRO_5042233003" description="RNase H type-1 domain-containing protein" evidence="2">
    <location>
        <begin position="25"/>
        <end position="370"/>
    </location>
</feature>
<keyword evidence="2" id="KW-0732">Signal</keyword>
<organism evidence="3 4">
    <name type="scientific">Acer negundo</name>
    <name type="common">Box elder</name>
    <dbReference type="NCBI Taxonomy" id="4023"/>
    <lineage>
        <taxon>Eukaryota</taxon>
        <taxon>Viridiplantae</taxon>
        <taxon>Streptophyta</taxon>
        <taxon>Embryophyta</taxon>
        <taxon>Tracheophyta</taxon>
        <taxon>Spermatophyta</taxon>
        <taxon>Magnoliopsida</taxon>
        <taxon>eudicotyledons</taxon>
        <taxon>Gunneridae</taxon>
        <taxon>Pentapetalae</taxon>
        <taxon>rosids</taxon>
        <taxon>malvids</taxon>
        <taxon>Sapindales</taxon>
        <taxon>Sapindaceae</taxon>
        <taxon>Hippocastanoideae</taxon>
        <taxon>Acereae</taxon>
        <taxon>Acer</taxon>
    </lineage>
</organism>
<evidence type="ECO:0000313" key="3">
    <source>
        <dbReference type="EMBL" id="KAI9161974.1"/>
    </source>
</evidence>
<dbReference type="Proteomes" id="UP001064489">
    <property type="component" value="Chromosome 2"/>
</dbReference>
<dbReference type="PANTHER" id="PTHR36312">
    <property type="entry name" value="THIONIN-LIKE PROTEIN 1"/>
    <property type="match status" value="1"/>
</dbReference>
<dbReference type="AlphaFoldDB" id="A0AAD5IFM4"/>
<dbReference type="PANTHER" id="PTHR36312:SF1">
    <property type="entry name" value="OS01G0594500 PROTEIN"/>
    <property type="match status" value="1"/>
</dbReference>
<protein>
    <recommendedName>
        <fullName evidence="5">RNase H type-1 domain-containing protein</fullName>
    </recommendedName>
</protein>
<gene>
    <name evidence="3" type="ORF">LWI28_022518</name>
</gene>
<evidence type="ECO:0008006" key="5">
    <source>
        <dbReference type="Google" id="ProtNLM"/>
    </source>
</evidence>
<name>A0AAD5IFM4_ACENE</name>
<reference evidence="3" key="1">
    <citation type="journal article" date="2022" name="Plant J.">
        <title>Strategies of tolerance reflected in two North American maple genomes.</title>
        <authorList>
            <person name="McEvoy S.L."/>
            <person name="Sezen U.U."/>
            <person name="Trouern-Trend A."/>
            <person name="McMahon S.M."/>
            <person name="Schaberg P.G."/>
            <person name="Yang J."/>
            <person name="Wegrzyn J.L."/>
            <person name="Swenson N.G."/>
        </authorList>
    </citation>
    <scope>NUCLEOTIDE SEQUENCE</scope>
    <source>
        <strain evidence="3">91603</strain>
    </source>
</reference>
<proteinExistence type="predicted"/>
<feature type="compositionally biased region" description="Basic residues" evidence="1">
    <location>
        <begin position="253"/>
        <end position="263"/>
    </location>
</feature>
<accession>A0AAD5IFM4</accession>
<feature type="signal peptide" evidence="2">
    <location>
        <begin position="1"/>
        <end position="24"/>
    </location>
</feature>
<dbReference type="InterPro" id="IPR038975">
    <property type="entry name" value="THNL"/>
</dbReference>
<feature type="compositionally biased region" description="Low complexity" evidence="1">
    <location>
        <begin position="148"/>
        <end position="162"/>
    </location>
</feature>
<reference evidence="3" key="2">
    <citation type="submission" date="2023-02" db="EMBL/GenBank/DDBJ databases">
        <authorList>
            <person name="Swenson N.G."/>
            <person name="Wegrzyn J.L."/>
            <person name="Mcevoy S.L."/>
        </authorList>
    </citation>
    <scope>NUCLEOTIDE SEQUENCE</scope>
    <source>
        <strain evidence="3">91603</strain>
        <tissue evidence="3">Leaf</tissue>
    </source>
</reference>
<evidence type="ECO:0000256" key="1">
    <source>
        <dbReference type="SAM" id="MobiDB-lite"/>
    </source>
</evidence>
<keyword evidence="4" id="KW-1185">Reference proteome</keyword>
<comment type="caution">
    <text evidence="3">The sequence shown here is derived from an EMBL/GenBank/DDBJ whole genome shotgun (WGS) entry which is preliminary data.</text>
</comment>
<dbReference type="EMBL" id="JAJSOW010000106">
    <property type="protein sequence ID" value="KAI9161974.1"/>
    <property type="molecule type" value="Genomic_DNA"/>
</dbReference>
<feature type="region of interest" description="Disordered" evidence="1">
    <location>
        <begin position="127"/>
        <end position="164"/>
    </location>
</feature>
<evidence type="ECO:0000256" key="2">
    <source>
        <dbReference type="SAM" id="SignalP"/>
    </source>
</evidence>
<evidence type="ECO:0000313" key="4">
    <source>
        <dbReference type="Proteomes" id="UP001064489"/>
    </source>
</evidence>
<feature type="region of interest" description="Disordered" evidence="1">
    <location>
        <begin position="249"/>
        <end position="270"/>
    </location>
</feature>